<accession>A0A6J5JKG1</accession>
<proteinExistence type="predicted"/>
<dbReference type="InterPro" id="IPR001387">
    <property type="entry name" value="Cro/C1-type_HTH"/>
</dbReference>
<dbReference type="Proteomes" id="UP000494301">
    <property type="component" value="Unassembled WGS sequence"/>
</dbReference>
<dbReference type="PROSITE" id="PS50943">
    <property type="entry name" value="HTH_CROC1"/>
    <property type="match status" value="1"/>
</dbReference>
<feature type="domain" description="HTH cro/C1-type" evidence="1">
    <location>
        <begin position="15"/>
        <end position="63"/>
    </location>
</feature>
<name>A0A6J5JKG1_9BURK</name>
<evidence type="ECO:0000259" key="1">
    <source>
        <dbReference type="PROSITE" id="PS50943"/>
    </source>
</evidence>
<organism evidence="2 3">
    <name type="scientific">Burkholderia aenigmatica</name>
    <dbReference type="NCBI Taxonomy" id="2015348"/>
    <lineage>
        <taxon>Bacteria</taxon>
        <taxon>Pseudomonadati</taxon>
        <taxon>Pseudomonadota</taxon>
        <taxon>Betaproteobacteria</taxon>
        <taxon>Burkholderiales</taxon>
        <taxon>Burkholderiaceae</taxon>
        <taxon>Burkholderia</taxon>
        <taxon>Burkholderia cepacia complex</taxon>
    </lineage>
</organism>
<gene>
    <name evidence="2" type="ORF">BLA3211_06868</name>
</gene>
<evidence type="ECO:0000313" key="2">
    <source>
        <dbReference type="EMBL" id="CAB3972262.1"/>
    </source>
</evidence>
<dbReference type="GO" id="GO:0003677">
    <property type="term" value="F:DNA binding"/>
    <property type="evidence" value="ECO:0007669"/>
    <property type="project" value="InterPro"/>
</dbReference>
<sequence>MSQTNRAYFDNLLTSRRMSLRALATRMEMTHSQLSLAFAGKRKLQLDEAAQISQIFGVPFHEVAANAGVEVRPTSGQRVSVVGHVGAGGTLTLNESTAVIERTEAPDDLPDDAVAIQCRTADTPLSWMDGWVMFCTRPQGVAPEAFGRFCAAKIKDGPAVVATIKRGYREGTYNLSGPFTRENCELEWAAPLLVARF</sequence>
<dbReference type="SMART" id="SM00530">
    <property type="entry name" value="HTH_XRE"/>
    <property type="match status" value="1"/>
</dbReference>
<dbReference type="AlphaFoldDB" id="A0A6J5JKG1"/>
<evidence type="ECO:0000313" key="3">
    <source>
        <dbReference type="Proteomes" id="UP000494301"/>
    </source>
</evidence>
<dbReference type="InterPro" id="IPR010982">
    <property type="entry name" value="Lambda_DNA-bd_dom_sf"/>
</dbReference>
<dbReference type="RefSeq" id="WP_175223083.1">
    <property type="nucleotide sequence ID" value="NZ_CABWIL020000032.1"/>
</dbReference>
<protein>
    <recommendedName>
        <fullName evidence="1">HTH cro/C1-type domain-containing protein</fullName>
    </recommendedName>
</protein>
<dbReference type="EMBL" id="CABWIL020000032">
    <property type="protein sequence ID" value="CAB3972262.1"/>
    <property type="molecule type" value="Genomic_DNA"/>
</dbReference>
<dbReference type="CDD" id="cd00093">
    <property type="entry name" value="HTH_XRE"/>
    <property type="match status" value="1"/>
</dbReference>
<dbReference type="Pfam" id="PF01381">
    <property type="entry name" value="HTH_3"/>
    <property type="match status" value="1"/>
</dbReference>
<reference evidence="2 3" key="1">
    <citation type="submission" date="2020-04" db="EMBL/GenBank/DDBJ databases">
        <authorList>
            <person name="Depoorter E."/>
        </authorList>
    </citation>
    <scope>NUCLEOTIDE SEQUENCE [LARGE SCALE GENOMIC DNA]</scope>
    <source>
        <strain evidence="2 3">BCC0217</strain>
    </source>
</reference>
<dbReference type="Gene3D" id="1.10.260.40">
    <property type="entry name" value="lambda repressor-like DNA-binding domains"/>
    <property type="match status" value="1"/>
</dbReference>
<dbReference type="SUPFAM" id="SSF47413">
    <property type="entry name" value="lambda repressor-like DNA-binding domains"/>
    <property type="match status" value="1"/>
</dbReference>